<keyword evidence="1" id="KW-0472">Membrane</keyword>
<evidence type="ECO:0000313" key="2">
    <source>
        <dbReference type="EMBL" id="PTB94322.1"/>
    </source>
</evidence>
<dbReference type="Pfam" id="PF05359">
    <property type="entry name" value="DUF748"/>
    <property type="match status" value="1"/>
</dbReference>
<accession>A0A2T4DKK5</accession>
<dbReference type="AlphaFoldDB" id="A0A2T4DKK5"/>
<name>A0A2T4DKK5_9BACT</name>
<protein>
    <submittedName>
        <fullName evidence="2">Uncharacterized protein</fullName>
    </submittedName>
</protein>
<gene>
    <name evidence="2" type="ORF">C9994_12215</name>
</gene>
<keyword evidence="1" id="KW-0812">Transmembrane</keyword>
<proteinExistence type="predicted"/>
<feature type="transmembrane region" description="Helical" evidence="1">
    <location>
        <begin position="7"/>
        <end position="26"/>
    </location>
</feature>
<dbReference type="InterPro" id="IPR008023">
    <property type="entry name" value="DUF748"/>
</dbReference>
<dbReference type="GO" id="GO:0005886">
    <property type="term" value="C:plasma membrane"/>
    <property type="evidence" value="ECO:0007669"/>
    <property type="project" value="TreeGrafter"/>
</dbReference>
<dbReference type="PANTHER" id="PTHR30441">
    <property type="entry name" value="DUF748 DOMAIN-CONTAINING PROTEIN"/>
    <property type="match status" value="1"/>
</dbReference>
<organism evidence="2 3">
    <name type="scientific">Marivirga lumbricoides</name>
    <dbReference type="NCBI Taxonomy" id="1046115"/>
    <lineage>
        <taxon>Bacteria</taxon>
        <taxon>Pseudomonadati</taxon>
        <taxon>Bacteroidota</taxon>
        <taxon>Cytophagia</taxon>
        <taxon>Cytophagales</taxon>
        <taxon>Marivirgaceae</taxon>
        <taxon>Marivirga</taxon>
    </lineage>
</organism>
<dbReference type="GO" id="GO:0090313">
    <property type="term" value="P:regulation of protein targeting to membrane"/>
    <property type="evidence" value="ECO:0007669"/>
    <property type="project" value="TreeGrafter"/>
</dbReference>
<evidence type="ECO:0000256" key="1">
    <source>
        <dbReference type="SAM" id="Phobius"/>
    </source>
</evidence>
<keyword evidence="1" id="KW-1133">Transmembrane helix</keyword>
<dbReference type="EMBL" id="PYVU01000134">
    <property type="protein sequence ID" value="PTB94322.1"/>
    <property type="molecule type" value="Genomic_DNA"/>
</dbReference>
<dbReference type="Proteomes" id="UP000240608">
    <property type="component" value="Unassembled WGS sequence"/>
</dbReference>
<comment type="caution">
    <text evidence="2">The sequence shown here is derived from an EMBL/GenBank/DDBJ whole genome shotgun (WGS) entry which is preliminary data.</text>
</comment>
<dbReference type="InterPro" id="IPR052894">
    <property type="entry name" value="AsmA-related"/>
</dbReference>
<sequence>MKKFGKILLYIIGSILLLLILVVLSLRLPIVQQKITDFATNYVSDKTNTEVNIDRLYISFLGEAVVEGIYLEDQQKDTLLYTKSILVDVAWGPAFSGDIIVKNFELDGLRANVHNKATDSTFNYQFLIDAFASDSTKQAPQPEKQSTTTFTIKEASLHNIDLNYSDRILGMQASLALKNLQTELNEFNLDSLFFDVADFTLSGVKADYRQLNPFPEAPEETDSVSALPVISLDHLELSDIDISYSTPFDSTFLAGKWQSLILKKAGIDLNKNNLSVEEFSNQQYRMEIALAAAQPADSTTVNADNANSANVFEWPEWKVAVNQFNFQIDSVSFHQGNKPLNRQSFIPTQAPTGSILSS</sequence>
<evidence type="ECO:0000313" key="3">
    <source>
        <dbReference type="Proteomes" id="UP000240608"/>
    </source>
</evidence>
<reference evidence="2 3" key="1">
    <citation type="submission" date="2018-03" db="EMBL/GenBank/DDBJ databases">
        <title>Cross-interface Injection: A General Nanoliter Liquid Handling Method Applied to Single Cells Genome Amplification Automated Nanoliter Liquid Handling Applied to Single Cell Multiple Displacement Amplification.</title>
        <authorList>
            <person name="Yun J."/>
            <person name="Xu P."/>
            <person name="Xu J."/>
            <person name="Dai X."/>
            <person name="Wang Y."/>
            <person name="Zheng X."/>
            <person name="Cao C."/>
            <person name="Yi Q."/>
            <person name="Zhu Y."/>
            <person name="Wang L."/>
            <person name="Dong Z."/>
            <person name="Huang Y."/>
            <person name="Huang L."/>
            <person name="Du W."/>
        </authorList>
    </citation>
    <scope>NUCLEOTIDE SEQUENCE [LARGE SCALE GENOMIC DNA]</scope>
    <source>
        <strain evidence="2 3">Z-D1-2</strain>
    </source>
</reference>
<dbReference type="PANTHER" id="PTHR30441:SF8">
    <property type="entry name" value="DUF748 DOMAIN-CONTAINING PROTEIN"/>
    <property type="match status" value="1"/>
</dbReference>